<dbReference type="EC" id="1.17.5.2" evidence="5"/>
<accession>A0A3B0MM05</accession>
<dbReference type="SUPFAM" id="SSF55447">
    <property type="entry name" value="CO dehydrogenase flavoprotein C-terminal domain-like"/>
    <property type="match status" value="1"/>
</dbReference>
<dbReference type="EMBL" id="UIHC01000014">
    <property type="protein sequence ID" value="SUZ32057.1"/>
    <property type="molecule type" value="Genomic_DNA"/>
</dbReference>
<dbReference type="SMART" id="SM01092">
    <property type="entry name" value="CO_deh_flav_C"/>
    <property type="match status" value="1"/>
</dbReference>
<dbReference type="AlphaFoldDB" id="A0A3B0MM05"/>
<dbReference type="PROSITE" id="PS51387">
    <property type="entry name" value="FAD_PCMH"/>
    <property type="match status" value="1"/>
</dbReference>
<dbReference type="Gene3D" id="3.30.465.10">
    <property type="match status" value="1"/>
</dbReference>
<evidence type="ECO:0000313" key="6">
    <source>
        <dbReference type="Proteomes" id="UP000272908"/>
    </source>
</evidence>
<dbReference type="InterPro" id="IPR036318">
    <property type="entry name" value="FAD-bd_PCMH-like_sf"/>
</dbReference>
<dbReference type="OrthoDB" id="9793944at2"/>
<feature type="domain" description="FAD-binding PCMH-type" evidence="4">
    <location>
        <begin position="1"/>
        <end position="176"/>
    </location>
</feature>
<dbReference type="Proteomes" id="UP000272908">
    <property type="component" value="Unassembled WGS sequence"/>
</dbReference>
<evidence type="ECO:0000256" key="1">
    <source>
        <dbReference type="ARBA" id="ARBA00022630"/>
    </source>
</evidence>
<protein>
    <submittedName>
        <fullName evidence="5">Caffeine dehydrogenase subunit beta</fullName>
        <ecNumber evidence="5">1.17.5.2</ecNumber>
    </submittedName>
</protein>
<keyword evidence="1" id="KW-0285">Flavoprotein</keyword>
<dbReference type="RefSeq" id="WP_121094778.1">
    <property type="nucleotide sequence ID" value="NZ_UIHC01000014.1"/>
</dbReference>
<gene>
    <name evidence="5" type="primary">cdhB</name>
    <name evidence="5" type="ORF">ROE7235_01809</name>
</gene>
<dbReference type="PANTHER" id="PTHR42659:SF2">
    <property type="entry name" value="XANTHINE DEHYDROGENASE SUBUNIT C-RELATED"/>
    <property type="match status" value="1"/>
</dbReference>
<dbReference type="SUPFAM" id="SSF56176">
    <property type="entry name" value="FAD-binding/transporter-associated domain-like"/>
    <property type="match status" value="1"/>
</dbReference>
<keyword evidence="2" id="KW-0274">FAD</keyword>
<dbReference type="GO" id="GO:0034875">
    <property type="term" value="F:caffeine oxidase activity"/>
    <property type="evidence" value="ECO:0007669"/>
    <property type="project" value="UniProtKB-EC"/>
</dbReference>
<dbReference type="Gene3D" id="3.30.43.10">
    <property type="entry name" value="Uridine Diphospho-n-acetylenolpyruvylglucosamine Reductase, domain 2"/>
    <property type="match status" value="1"/>
</dbReference>
<proteinExistence type="predicted"/>
<dbReference type="GO" id="GO:0071949">
    <property type="term" value="F:FAD binding"/>
    <property type="evidence" value="ECO:0007669"/>
    <property type="project" value="InterPro"/>
</dbReference>
<dbReference type="InterPro" id="IPR002346">
    <property type="entry name" value="Mopterin_DH_FAD-bd"/>
</dbReference>
<dbReference type="Pfam" id="PF03450">
    <property type="entry name" value="CO_deh_flav_C"/>
    <property type="match status" value="1"/>
</dbReference>
<name>A0A3B0MM05_9RHOB</name>
<dbReference type="InterPro" id="IPR016167">
    <property type="entry name" value="FAD-bd_PCMH_sub1"/>
</dbReference>
<reference evidence="6" key="1">
    <citation type="submission" date="2018-08" db="EMBL/GenBank/DDBJ databases">
        <authorList>
            <person name="Rodrigo-Torres L."/>
            <person name="Arahal R. D."/>
            <person name="Lucena T."/>
        </authorList>
    </citation>
    <scope>NUCLEOTIDE SEQUENCE [LARGE SCALE GENOMIC DNA]</scope>
    <source>
        <strain evidence="6">CECT 7235</strain>
    </source>
</reference>
<dbReference type="InterPro" id="IPR036683">
    <property type="entry name" value="CO_DH_flav_C_dom_sf"/>
</dbReference>
<evidence type="ECO:0000259" key="4">
    <source>
        <dbReference type="PROSITE" id="PS51387"/>
    </source>
</evidence>
<dbReference type="PANTHER" id="PTHR42659">
    <property type="entry name" value="XANTHINE DEHYDROGENASE SUBUNIT C-RELATED"/>
    <property type="match status" value="1"/>
</dbReference>
<evidence type="ECO:0000256" key="2">
    <source>
        <dbReference type="ARBA" id="ARBA00022827"/>
    </source>
</evidence>
<keyword evidence="3 5" id="KW-0560">Oxidoreductase</keyword>
<dbReference type="InterPro" id="IPR016169">
    <property type="entry name" value="FAD-bd_PCMH_sub2"/>
</dbReference>
<keyword evidence="6" id="KW-1185">Reference proteome</keyword>
<dbReference type="Gene3D" id="3.30.390.50">
    <property type="entry name" value="CO dehydrogenase flavoprotein, C-terminal domain"/>
    <property type="match status" value="1"/>
</dbReference>
<organism evidence="5 6">
    <name type="scientific">Roseinatronobacter ekhonensis</name>
    <dbReference type="NCBI Taxonomy" id="254356"/>
    <lineage>
        <taxon>Bacteria</taxon>
        <taxon>Pseudomonadati</taxon>
        <taxon>Pseudomonadota</taxon>
        <taxon>Alphaproteobacteria</taxon>
        <taxon>Rhodobacterales</taxon>
        <taxon>Paracoccaceae</taxon>
        <taxon>Roseinatronobacter</taxon>
    </lineage>
</organism>
<dbReference type="InterPro" id="IPR005107">
    <property type="entry name" value="CO_DH_flav_C"/>
</dbReference>
<dbReference type="InterPro" id="IPR051312">
    <property type="entry name" value="Diverse_Substr_Oxidored"/>
</dbReference>
<evidence type="ECO:0000256" key="3">
    <source>
        <dbReference type="ARBA" id="ARBA00023002"/>
    </source>
</evidence>
<dbReference type="Pfam" id="PF00941">
    <property type="entry name" value="FAD_binding_5"/>
    <property type="match status" value="1"/>
</dbReference>
<evidence type="ECO:0000313" key="5">
    <source>
        <dbReference type="EMBL" id="SUZ32057.1"/>
    </source>
</evidence>
<dbReference type="InterPro" id="IPR016166">
    <property type="entry name" value="FAD-bd_PCMH"/>
</dbReference>
<sequence>MTPFDYFRPANLVEASEAWAEAGASARLLAGGTDLTVALRHGHLSTRLVIDLKAVADIKPDIAFESGILRVSSSTTMMQLGRFLAERGLLPALREATDVVGSIQIRNRATLAGNICNASPAADTVPVLAALGASVELYGRGGTRVQPVAEFIEGNRKIDLGAGEIVVAVLIPIPEAPLGTAFDRITRRRGVDLATTNMCCTVSASGEVIVAFGAVSPRPLVLRDESGVLGDPTSAPADRLAAIRWLARQAAPISDVRASAEYRTAMLEVMTERALATAQSRLAEATTHA</sequence>